<evidence type="ECO:0000256" key="3">
    <source>
        <dbReference type="ARBA" id="ARBA00023211"/>
    </source>
</evidence>
<keyword evidence="2 6" id="KW-0479">Metal-binding</keyword>
<keyword evidence="9" id="KW-1185">Reference proteome</keyword>
<proteinExistence type="inferred from homology"/>
<dbReference type="SUPFAM" id="SSF51658">
    <property type="entry name" value="Xylose isomerase-like"/>
    <property type="match status" value="1"/>
</dbReference>
<comment type="cofactor">
    <cofactor evidence="6">
        <name>Mn(2+)</name>
        <dbReference type="ChEBI" id="CHEBI:29035"/>
    </cofactor>
    <text evidence="6">Binds 1 Mn(2+) ion per subunit.</text>
</comment>
<comment type="pathway">
    <text evidence="6">Carbohydrate degradation; L-rhamnose degradation; glycerone phosphate from L-rhamnose: step 1/3.</text>
</comment>
<dbReference type="GO" id="GO:0008740">
    <property type="term" value="F:L-rhamnose isomerase activity"/>
    <property type="evidence" value="ECO:0007669"/>
    <property type="project" value="UniProtKB-EC"/>
</dbReference>
<dbReference type="HAMAP" id="MF_00541">
    <property type="entry name" value="RhaA"/>
    <property type="match status" value="1"/>
</dbReference>
<dbReference type="NCBIfam" id="NF002203">
    <property type="entry name" value="PRK01076.1"/>
    <property type="match status" value="1"/>
</dbReference>
<evidence type="ECO:0000256" key="7">
    <source>
        <dbReference type="NCBIfam" id="TIGR01748"/>
    </source>
</evidence>
<reference evidence="8 9" key="1">
    <citation type="submission" date="2020-12" db="EMBL/GenBank/DDBJ databases">
        <title>Vagococcus allomyrinae sp. nov. and Enterococcus lavae sp. nov., isolated from the larvae of Allomyrina dichotoma.</title>
        <authorList>
            <person name="Lee S.D."/>
        </authorList>
    </citation>
    <scope>NUCLEOTIDE SEQUENCE [LARGE SCALE GENOMIC DNA]</scope>
    <source>
        <strain evidence="8 9">BWM-S5</strain>
    </source>
</reference>
<dbReference type="RefSeq" id="WP_209559237.1">
    <property type="nucleotide sequence ID" value="NZ_JAEDXU010000016.1"/>
</dbReference>
<evidence type="ECO:0000256" key="4">
    <source>
        <dbReference type="ARBA" id="ARBA00023235"/>
    </source>
</evidence>
<dbReference type="InterPro" id="IPR009308">
    <property type="entry name" value="Rhamnose_isomerase"/>
</dbReference>
<evidence type="ECO:0000256" key="2">
    <source>
        <dbReference type="ARBA" id="ARBA00022723"/>
    </source>
</evidence>
<feature type="binding site" evidence="6">
    <location>
        <position position="291"/>
    </location>
    <ligand>
        <name>Mn(2+)</name>
        <dbReference type="ChEBI" id="CHEBI:29035"/>
    </ligand>
</feature>
<evidence type="ECO:0000313" key="8">
    <source>
        <dbReference type="EMBL" id="MBP1048475.1"/>
    </source>
</evidence>
<keyword evidence="5 6" id="KW-0684">Rhamnose metabolism</keyword>
<dbReference type="InterPro" id="IPR036237">
    <property type="entry name" value="Xyl_isomerase-like_sf"/>
</dbReference>
<dbReference type="Pfam" id="PF06134">
    <property type="entry name" value="RhaA"/>
    <property type="match status" value="1"/>
</dbReference>
<evidence type="ECO:0000313" key="9">
    <source>
        <dbReference type="Proteomes" id="UP000673375"/>
    </source>
</evidence>
<feature type="binding site" evidence="6">
    <location>
        <position position="259"/>
    </location>
    <ligand>
        <name>Mn(2+)</name>
        <dbReference type="ChEBI" id="CHEBI:29035"/>
    </ligand>
</feature>
<dbReference type="EMBL" id="JAEDXU010000016">
    <property type="protein sequence ID" value="MBP1048475.1"/>
    <property type="molecule type" value="Genomic_DNA"/>
</dbReference>
<keyword evidence="3 6" id="KW-0464">Manganese</keyword>
<comment type="subcellular location">
    <subcellularLocation>
        <location evidence="6">Cytoplasm</location>
    </subcellularLocation>
</comment>
<comment type="catalytic activity">
    <reaction evidence="6">
        <text>L-rhamnopyranose = L-rhamnulose</text>
        <dbReference type="Rhea" id="RHEA:23160"/>
        <dbReference type="ChEBI" id="CHEBI:17897"/>
        <dbReference type="ChEBI" id="CHEBI:62346"/>
        <dbReference type="EC" id="5.3.1.14"/>
    </reaction>
</comment>
<dbReference type="PANTHER" id="PTHR30268">
    <property type="entry name" value="L-RHAMNOSE ISOMERASE"/>
    <property type="match status" value="1"/>
</dbReference>
<name>A0ABS4CQW8_9ENTE</name>
<feature type="binding site" evidence="6">
    <location>
        <position position="293"/>
    </location>
    <ligand>
        <name>Mn(2+)</name>
        <dbReference type="ChEBI" id="CHEBI:29035"/>
    </ligand>
</feature>
<dbReference type="Gene3D" id="3.20.20.150">
    <property type="entry name" value="Divalent-metal-dependent TIM barrel enzymes"/>
    <property type="match status" value="1"/>
</dbReference>
<dbReference type="Proteomes" id="UP000673375">
    <property type="component" value="Unassembled WGS sequence"/>
</dbReference>
<gene>
    <name evidence="6 8" type="primary">rhaA</name>
    <name evidence="8" type="ORF">I6N96_19515</name>
</gene>
<organism evidence="8 9">
    <name type="scientific">Enterococcus larvae</name>
    <dbReference type="NCBI Taxonomy" id="2794352"/>
    <lineage>
        <taxon>Bacteria</taxon>
        <taxon>Bacillati</taxon>
        <taxon>Bacillota</taxon>
        <taxon>Bacilli</taxon>
        <taxon>Lactobacillales</taxon>
        <taxon>Enterococcaceae</taxon>
        <taxon>Enterococcus</taxon>
    </lineage>
</organism>
<dbReference type="InterPro" id="IPR050337">
    <property type="entry name" value="L-rhamnose_isomerase"/>
</dbReference>
<keyword evidence="1 6" id="KW-0963">Cytoplasm</keyword>
<protein>
    <recommendedName>
        <fullName evidence="6 7">L-rhamnose isomerase</fullName>
        <ecNumber evidence="6 7">5.3.1.14</ecNumber>
    </recommendedName>
</protein>
<accession>A0ABS4CQW8</accession>
<keyword evidence="4 6" id="KW-0413">Isomerase</keyword>
<dbReference type="NCBIfam" id="TIGR01748">
    <property type="entry name" value="rhaA"/>
    <property type="match status" value="1"/>
</dbReference>
<evidence type="ECO:0000256" key="5">
    <source>
        <dbReference type="ARBA" id="ARBA00023308"/>
    </source>
</evidence>
<sequence>MTVKQRYEEAKKKYAALGVDTDAVMEKMNEVKISMHVWQGDDIKGFLSDAELSGGISVTGNYPGAARTPEELRQDLEKAYAMIPGNHKLNLHAIYLDTEEQVDLNEIEPKHFEKWVSWAKEQGLGLDFNPTFFSHPMYKDGFTLASADKEVRDFWIEHGKRSRKVAEYFGKELGQVCVNNFWVPDGFKDNPIDRLAPRRRLMESLDEIFSEKLDEQYTLDAVESKLFGIGAEAYTVGSHEFYMGYGLTRNKLVCLDAGHFHPTEVISNKLSSLSLFSEGILLHVSRPIRWDSDHVVIMDDELQEIGRELVRNDLLPMTNIGLDFFDATINRVAAWVIGTRNTQKAIMKAMLEPIESLKEIELSGDYTTRLAMIEELKDFPFADVWNYYCESNGVPVGLDWLPEVKEYEKNILSAREATAGKDSCRFS</sequence>
<comment type="caution">
    <text evidence="8">The sequence shown here is derived from an EMBL/GenBank/DDBJ whole genome shotgun (WGS) entry which is preliminary data.</text>
</comment>
<evidence type="ECO:0000256" key="1">
    <source>
        <dbReference type="ARBA" id="ARBA00022490"/>
    </source>
</evidence>
<comment type="function">
    <text evidence="6">Catalyzes the interconversion of L-rhamnose and L-rhamnulose.</text>
</comment>
<comment type="similarity">
    <text evidence="6">Belongs to the rhamnose isomerase family.</text>
</comment>
<evidence type="ECO:0000256" key="6">
    <source>
        <dbReference type="HAMAP-Rule" id="MF_00541"/>
    </source>
</evidence>
<dbReference type="PANTHER" id="PTHR30268:SF0">
    <property type="entry name" value="L-RHAMNOSE ISOMERASE"/>
    <property type="match status" value="1"/>
</dbReference>
<dbReference type="EC" id="5.3.1.14" evidence="6 7"/>